<gene>
    <name evidence="2" type="ORF">B0T18DRAFT_408409</name>
</gene>
<sequence>MWPFNPLRLGPVGRGFYQDHTLALGPSDIRVLRLHHGSSQDSDIICTLERRYLPQLPPSSNPKADLDCTALSYTWGDATSNLRKIRCNGTDFIVTQNLHSALYHLRDHLADTILWIDAICIDQNNNNEKGTQVGRMGEIYSRARHTVIWLGDTDLLSRAGLRACWAFAARSRADASTPESSLPSGAPWWDPWKILPPFLVLLLLRRLYFSRIWVVQEAALGKNLQVACGVERISWTDFSLGATIILEAGFGSRSSAGVGNILVARSLLPWTAVSGFSDPANIFRTLTQHKVPQIRNILSLAILFRRCHATEPVDKLYGLLGLCEHIKAGSTYGIPAAYSQNDPSHKNRIYISSARRIMEAQGSLMLFSAVNRRPQSLVWGPFAGSLAQGRQAPALPTWVPDWSDSGSAATPLSLMLAQTQNTDLAYTHRDLSDPYKASPEDYSPHLSLSGHRLDGISVLGDVCNTEKAQSSAWFSIRYTFTMAENHRLEILSKWHKQFRPLTQDAASFWRHFISTITCGSRTEYDEAAVRHLLRRFSTRSPRRLPTVPRTVAACLGILPPAICVVTREGFLQRILMYWCAPVVAVSCMWYMCFQLVPNFMFQEGWSEYGVNAGFLKADFDGMELRRLAMLDSGCLVLVPQAANIGDQVWSCRGATVPLLLRPSGSDFEMVGECYSATLSADERKDSADVAIRLV</sequence>
<accession>A0AA40F3C5</accession>
<dbReference type="PANTHER" id="PTHR24148:SF64">
    <property type="entry name" value="HETEROKARYON INCOMPATIBILITY DOMAIN-CONTAINING PROTEIN"/>
    <property type="match status" value="1"/>
</dbReference>
<dbReference type="AlphaFoldDB" id="A0AA40F3C5"/>
<organism evidence="2 3">
    <name type="scientific">Schizothecium vesticola</name>
    <dbReference type="NCBI Taxonomy" id="314040"/>
    <lineage>
        <taxon>Eukaryota</taxon>
        <taxon>Fungi</taxon>
        <taxon>Dikarya</taxon>
        <taxon>Ascomycota</taxon>
        <taxon>Pezizomycotina</taxon>
        <taxon>Sordariomycetes</taxon>
        <taxon>Sordariomycetidae</taxon>
        <taxon>Sordariales</taxon>
        <taxon>Schizotheciaceae</taxon>
        <taxon>Schizothecium</taxon>
    </lineage>
</organism>
<name>A0AA40F3C5_9PEZI</name>
<evidence type="ECO:0000259" key="1">
    <source>
        <dbReference type="Pfam" id="PF06985"/>
    </source>
</evidence>
<dbReference type="EMBL" id="JAUKUD010000003">
    <property type="protein sequence ID" value="KAK0750187.1"/>
    <property type="molecule type" value="Genomic_DNA"/>
</dbReference>
<dbReference type="Pfam" id="PF06985">
    <property type="entry name" value="HET"/>
    <property type="match status" value="1"/>
</dbReference>
<evidence type="ECO:0000313" key="2">
    <source>
        <dbReference type="EMBL" id="KAK0750187.1"/>
    </source>
</evidence>
<dbReference type="Proteomes" id="UP001172155">
    <property type="component" value="Unassembled WGS sequence"/>
</dbReference>
<dbReference type="PANTHER" id="PTHR24148">
    <property type="entry name" value="ANKYRIN REPEAT DOMAIN-CONTAINING PROTEIN 39 HOMOLOG-RELATED"/>
    <property type="match status" value="1"/>
</dbReference>
<keyword evidence="3" id="KW-1185">Reference proteome</keyword>
<dbReference type="InterPro" id="IPR010730">
    <property type="entry name" value="HET"/>
</dbReference>
<feature type="domain" description="Heterokaryon incompatibility" evidence="1">
    <location>
        <begin position="70"/>
        <end position="217"/>
    </location>
</feature>
<reference evidence="2" key="1">
    <citation type="submission" date="2023-06" db="EMBL/GenBank/DDBJ databases">
        <title>Genome-scale phylogeny and comparative genomics of the fungal order Sordariales.</title>
        <authorList>
            <consortium name="Lawrence Berkeley National Laboratory"/>
            <person name="Hensen N."/>
            <person name="Bonometti L."/>
            <person name="Westerberg I."/>
            <person name="Brannstrom I.O."/>
            <person name="Guillou S."/>
            <person name="Cros-Aarteil S."/>
            <person name="Calhoun S."/>
            <person name="Haridas S."/>
            <person name="Kuo A."/>
            <person name="Mondo S."/>
            <person name="Pangilinan J."/>
            <person name="Riley R."/>
            <person name="LaButti K."/>
            <person name="Andreopoulos B."/>
            <person name="Lipzen A."/>
            <person name="Chen C."/>
            <person name="Yanf M."/>
            <person name="Daum C."/>
            <person name="Ng V."/>
            <person name="Clum A."/>
            <person name="Steindorff A."/>
            <person name="Ohm R."/>
            <person name="Martin F."/>
            <person name="Silar P."/>
            <person name="Natvig D."/>
            <person name="Lalanne C."/>
            <person name="Gautier V."/>
            <person name="Ament-velasquez S.L."/>
            <person name="Kruys A."/>
            <person name="Hutchinson M.I."/>
            <person name="Powell A.J."/>
            <person name="Barry K."/>
            <person name="Miller A.N."/>
            <person name="Grigoriev I.V."/>
            <person name="Debuchy R."/>
            <person name="Gladieux P."/>
            <person name="Thoren M.H."/>
            <person name="Johannesson H."/>
        </authorList>
    </citation>
    <scope>NUCLEOTIDE SEQUENCE</scope>
    <source>
        <strain evidence="2">SMH3187-1</strain>
    </source>
</reference>
<evidence type="ECO:0000313" key="3">
    <source>
        <dbReference type="Proteomes" id="UP001172155"/>
    </source>
</evidence>
<comment type="caution">
    <text evidence="2">The sequence shown here is derived from an EMBL/GenBank/DDBJ whole genome shotgun (WGS) entry which is preliminary data.</text>
</comment>
<dbReference type="InterPro" id="IPR052895">
    <property type="entry name" value="HetReg/Transcr_Mod"/>
</dbReference>
<proteinExistence type="predicted"/>
<protein>
    <submittedName>
        <fullName evidence="2">Heterokaryon incompatibility protein-domain-containing protein</fullName>
    </submittedName>
</protein>